<dbReference type="AlphaFoldDB" id="X0XZC1"/>
<gene>
    <name evidence="2" type="ORF">S01H1_83871</name>
</gene>
<evidence type="ECO:0000313" key="2">
    <source>
        <dbReference type="EMBL" id="GAG48740.1"/>
    </source>
</evidence>
<dbReference type="EMBL" id="BARS01057119">
    <property type="protein sequence ID" value="GAG48740.1"/>
    <property type="molecule type" value="Genomic_DNA"/>
</dbReference>
<name>X0XZC1_9ZZZZ</name>
<reference evidence="2" key="1">
    <citation type="journal article" date="2014" name="Front. Microbiol.">
        <title>High frequency of phylogenetically diverse reductive dehalogenase-homologous genes in deep subseafloor sedimentary metagenomes.</title>
        <authorList>
            <person name="Kawai M."/>
            <person name="Futagami T."/>
            <person name="Toyoda A."/>
            <person name="Takaki Y."/>
            <person name="Nishi S."/>
            <person name="Hori S."/>
            <person name="Arai W."/>
            <person name="Tsubouchi T."/>
            <person name="Morono Y."/>
            <person name="Uchiyama I."/>
            <person name="Ito T."/>
            <person name="Fujiyama A."/>
            <person name="Inagaki F."/>
            <person name="Takami H."/>
        </authorList>
    </citation>
    <scope>NUCLEOTIDE SEQUENCE</scope>
    <source>
        <strain evidence="2">Expedition CK06-06</strain>
    </source>
</reference>
<feature type="non-terminal residue" evidence="2">
    <location>
        <position position="151"/>
    </location>
</feature>
<keyword evidence="1" id="KW-0472">Membrane</keyword>
<feature type="transmembrane region" description="Helical" evidence="1">
    <location>
        <begin position="92"/>
        <end position="125"/>
    </location>
</feature>
<keyword evidence="1" id="KW-1133">Transmembrane helix</keyword>
<organism evidence="2">
    <name type="scientific">marine sediment metagenome</name>
    <dbReference type="NCBI Taxonomy" id="412755"/>
    <lineage>
        <taxon>unclassified sequences</taxon>
        <taxon>metagenomes</taxon>
        <taxon>ecological metagenomes</taxon>
    </lineage>
</organism>
<dbReference type="InterPro" id="IPR007403">
    <property type="entry name" value="DUF456"/>
</dbReference>
<evidence type="ECO:0000256" key="1">
    <source>
        <dbReference type="SAM" id="Phobius"/>
    </source>
</evidence>
<feature type="transmembrane region" description="Helical" evidence="1">
    <location>
        <begin position="12"/>
        <end position="30"/>
    </location>
</feature>
<feature type="non-terminal residue" evidence="2">
    <location>
        <position position="1"/>
    </location>
</feature>
<proteinExistence type="predicted"/>
<keyword evidence="1" id="KW-0812">Transmembrane</keyword>
<sequence length="151" mass="15737">YRPDLDAELMDILIIIGVILFTIVIALITWIGIPGTFIMSVLVLVCGWITGFAAITATHVLIIFTISVFLEVVEFFMGGLAARYYGASRRSAVFAVLGGLAGTIIGVSILVPVGALIGLIAGSYLGAYLSEKLSGKTDADATRAALGTVLG</sequence>
<evidence type="ECO:0008006" key="3">
    <source>
        <dbReference type="Google" id="ProtNLM"/>
    </source>
</evidence>
<dbReference type="PANTHER" id="PTHR39165">
    <property type="entry name" value="IG HYPOTHETICAL 17883"/>
    <property type="match status" value="1"/>
</dbReference>
<protein>
    <recommendedName>
        <fullName evidence="3">DUF456 domain-containing protein</fullName>
    </recommendedName>
</protein>
<accession>X0XZC1</accession>
<dbReference type="Pfam" id="PF04306">
    <property type="entry name" value="DUF456"/>
    <property type="match status" value="1"/>
</dbReference>
<comment type="caution">
    <text evidence="2">The sequence shown here is derived from an EMBL/GenBank/DDBJ whole genome shotgun (WGS) entry which is preliminary data.</text>
</comment>
<dbReference type="PANTHER" id="PTHR39165:SF1">
    <property type="entry name" value="DUF456 DOMAIN-CONTAINING PROTEIN"/>
    <property type="match status" value="1"/>
</dbReference>